<evidence type="ECO:0000313" key="2">
    <source>
        <dbReference type="Proteomes" id="UP001444071"/>
    </source>
</evidence>
<sequence length="172" mass="18755">MLIYCCQLLQHINNTNIFTHVTLLSLPNEVPSIPQTPGQTQVYPGPGQTVLILRHNSTRDNSGNILPGLRSRGNAVLLSRPKSSLQIKMYNNNINLDFIDLTMKKLSSAFNPSLREKWVAPGEHSGAKGLAQGPRVAGCGIRTRVLVTLGPVTTVSITLGSYVICWCWSTAC</sequence>
<keyword evidence="2" id="KW-1185">Reference proteome</keyword>
<reference evidence="1 2" key="1">
    <citation type="submission" date="2021-06" db="EMBL/GenBank/DDBJ databases">
        <authorList>
            <person name="Palmer J.M."/>
        </authorList>
    </citation>
    <scope>NUCLEOTIDE SEQUENCE [LARGE SCALE GENOMIC DNA]</scope>
    <source>
        <strain evidence="1 2">XR_2019</strain>
        <tissue evidence="1">Muscle</tissue>
    </source>
</reference>
<dbReference type="Proteomes" id="UP001444071">
    <property type="component" value="Unassembled WGS sequence"/>
</dbReference>
<organism evidence="1 2">
    <name type="scientific">Xenotaenia resolanae</name>
    <dbReference type="NCBI Taxonomy" id="208358"/>
    <lineage>
        <taxon>Eukaryota</taxon>
        <taxon>Metazoa</taxon>
        <taxon>Chordata</taxon>
        <taxon>Craniata</taxon>
        <taxon>Vertebrata</taxon>
        <taxon>Euteleostomi</taxon>
        <taxon>Actinopterygii</taxon>
        <taxon>Neopterygii</taxon>
        <taxon>Teleostei</taxon>
        <taxon>Neoteleostei</taxon>
        <taxon>Acanthomorphata</taxon>
        <taxon>Ovalentaria</taxon>
        <taxon>Atherinomorphae</taxon>
        <taxon>Cyprinodontiformes</taxon>
        <taxon>Goodeidae</taxon>
        <taxon>Xenotaenia</taxon>
    </lineage>
</organism>
<protein>
    <submittedName>
        <fullName evidence="1">Uncharacterized protein</fullName>
    </submittedName>
</protein>
<comment type="caution">
    <text evidence="1">The sequence shown here is derived from an EMBL/GenBank/DDBJ whole genome shotgun (WGS) entry which is preliminary data.</text>
</comment>
<evidence type="ECO:0000313" key="1">
    <source>
        <dbReference type="EMBL" id="MEQ2271031.1"/>
    </source>
</evidence>
<gene>
    <name evidence="1" type="ORF">XENORESO_020266</name>
</gene>
<accession>A0ABV0WN07</accession>
<dbReference type="EMBL" id="JAHRIM010060839">
    <property type="protein sequence ID" value="MEQ2271031.1"/>
    <property type="molecule type" value="Genomic_DNA"/>
</dbReference>
<name>A0ABV0WN07_9TELE</name>
<proteinExistence type="predicted"/>